<organism evidence="2 3">
    <name type="scientific">Bradyrhizobium cytisi</name>
    <dbReference type="NCBI Taxonomy" id="515489"/>
    <lineage>
        <taxon>Bacteria</taxon>
        <taxon>Pseudomonadati</taxon>
        <taxon>Pseudomonadota</taxon>
        <taxon>Alphaproteobacteria</taxon>
        <taxon>Hyphomicrobiales</taxon>
        <taxon>Nitrobacteraceae</taxon>
        <taxon>Bradyrhizobium</taxon>
    </lineage>
</organism>
<keyword evidence="1" id="KW-0732">Signal</keyword>
<evidence type="ECO:0000313" key="3">
    <source>
        <dbReference type="Proteomes" id="UP000324853"/>
    </source>
</evidence>
<evidence type="ECO:0000256" key="1">
    <source>
        <dbReference type="SAM" id="SignalP"/>
    </source>
</evidence>
<dbReference type="OrthoDB" id="8020600at2"/>
<keyword evidence="3" id="KW-1185">Reference proteome</keyword>
<evidence type="ECO:0008006" key="4">
    <source>
        <dbReference type="Google" id="ProtNLM"/>
    </source>
</evidence>
<protein>
    <recommendedName>
        <fullName evidence="4">PepSY domain-containing protein</fullName>
    </recommendedName>
</protein>
<reference evidence="2 3" key="1">
    <citation type="submission" date="2019-08" db="EMBL/GenBank/DDBJ databases">
        <title>Bradyrhizobium hipponensis sp. nov., a rhizobium isolated from a Lupinus angustifolius root nodule in Tunisia.</title>
        <authorList>
            <person name="Off K."/>
            <person name="Rejili M."/>
            <person name="Mars M."/>
            <person name="Brachmann A."/>
            <person name="Marin M."/>
        </authorList>
    </citation>
    <scope>NUCLEOTIDE SEQUENCE [LARGE SCALE GENOMIC DNA]</scope>
    <source>
        <strain evidence="2 3">CTAW11</strain>
    </source>
</reference>
<feature type="chain" id="PRO_5024353137" description="PepSY domain-containing protein" evidence="1">
    <location>
        <begin position="23"/>
        <end position="95"/>
    </location>
</feature>
<dbReference type="Proteomes" id="UP000324853">
    <property type="component" value="Unassembled WGS sequence"/>
</dbReference>
<dbReference type="RefSeq" id="WP_148753010.1">
    <property type="nucleotide sequence ID" value="NZ_VSSR01000034.1"/>
</dbReference>
<proteinExistence type="predicted"/>
<evidence type="ECO:0000313" key="2">
    <source>
        <dbReference type="EMBL" id="TYL82357.1"/>
    </source>
</evidence>
<dbReference type="EMBL" id="VSSR01000034">
    <property type="protein sequence ID" value="TYL82357.1"/>
    <property type="molecule type" value="Genomic_DNA"/>
</dbReference>
<name>A0A5S4WPB7_9BRAD</name>
<accession>A0A5S4WPB7</accession>
<feature type="signal peptide" evidence="1">
    <location>
        <begin position="1"/>
        <end position="22"/>
    </location>
</feature>
<dbReference type="AlphaFoldDB" id="A0A5S4WPB7"/>
<sequence length="95" mass="10511">MNNSRTSILLAAIVLFSPLARAQHAPATLVASEQPQEMLAAQIRTQGFACDKSLGAARDKKRSRPDYVVWVLKCTNATYRIARAPDMAAKIERIR</sequence>
<comment type="caution">
    <text evidence="2">The sequence shown here is derived from an EMBL/GenBank/DDBJ whole genome shotgun (WGS) entry which is preliminary data.</text>
</comment>
<gene>
    <name evidence="2" type="ORF">FXB38_21690</name>
</gene>